<dbReference type="PROSITE" id="PS00455">
    <property type="entry name" value="AMP_BINDING"/>
    <property type="match status" value="1"/>
</dbReference>
<name>D4YJY7_9MICO</name>
<dbReference type="EC" id="6.2.1.3" evidence="3"/>
<dbReference type="EMBL" id="ADNU01000008">
    <property type="protein sequence ID" value="EFG48557.1"/>
    <property type="molecule type" value="Genomic_DNA"/>
</dbReference>
<gene>
    <name evidence="3" type="primary">fadD4</name>
    <name evidence="3" type="ORF">HMPREF0183_0247</name>
</gene>
<dbReference type="Pfam" id="PF13193">
    <property type="entry name" value="AMP-binding_C"/>
    <property type="match status" value="1"/>
</dbReference>
<keyword evidence="4" id="KW-1185">Reference proteome</keyword>
<feature type="domain" description="AMP-dependent synthetase/ligase" evidence="1">
    <location>
        <begin position="40"/>
        <end position="422"/>
    </location>
</feature>
<dbReference type="InterPro" id="IPR025110">
    <property type="entry name" value="AMP-bd_C"/>
</dbReference>
<dbReference type="InterPro" id="IPR020845">
    <property type="entry name" value="AMP-binding_CS"/>
</dbReference>
<dbReference type="RefSeq" id="WP_005881898.1">
    <property type="nucleotide sequence ID" value="NZ_ADNU01000008.1"/>
</dbReference>
<accession>D4YJY7</accession>
<feature type="domain" description="AMP-binding enzyme C-terminal" evidence="2">
    <location>
        <begin position="472"/>
        <end position="546"/>
    </location>
</feature>
<evidence type="ECO:0000259" key="1">
    <source>
        <dbReference type="Pfam" id="PF00501"/>
    </source>
</evidence>
<dbReference type="Pfam" id="PF00501">
    <property type="entry name" value="AMP-binding"/>
    <property type="match status" value="1"/>
</dbReference>
<dbReference type="InterPro" id="IPR042099">
    <property type="entry name" value="ANL_N_sf"/>
</dbReference>
<dbReference type="AlphaFoldDB" id="D4YJY7"/>
<dbReference type="InterPro" id="IPR000873">
    <property type="entry name" value="AMP-dep_synth/lig_dom"/>
</dbReference>
<comment type="caution">
    <text evidence="3">The sequence shown here is derived from an EMBL/GenBank/DDBJ whole genome shotgun (WGS) entry which is preliminary data.</text>
</comment>
<evidence type="ECO:0000313" key="3">
    <source>
        <dbReference type="EMBL" id="EFG48557.1"/>
    </source>
</evidence>
<dbReference type="eggNOG" id="COG0318">
    <property type="taxonomic scope" value="Bacteria"/>
</dbReference>
<keyword evidence="3" id="KW-0436">Ligase</keyword>
<reference evidence="3 4" key="1">
    <citation type="submission" date="2010-04" db="EMBL/GenBank/DDBJ databases">
        <authorList>
            <person name="Qin X."/>
            <person name="Bachman B."/>
            <person name="Battles P."/>
            <person name="Bell A."/>
            <person name="Bess C."/>
            <person name="Bickham C."/>
            <person name="Chaboub L."/>
            <person name="Chen D."/>
            <person name="Coyle M."/>
            <person name="Deiros D.R."/>
            <person name="Dinh H."/>
            <person name="Forbes L."/>
            <person name="Fowler G."/>
            <person name="Francisco L."/>
            <person name="Fu Q."/>
            <person name="Gubbala S."/>
            <person name="Hale W."/>
            <person name="Han Y."/>
            <person name="Hemphill L."/>
            <person name="Highlander S.K."/>
            <person name="Hirani K."/>
            <person name="Hogues M."/>
            <person name="Jackson L."/>
            <person name="Jakkamsetti A."/>
            <person name="Javaid M."/>
            <person name="Jiang H."/>
            <person name="Korchina V."/>
            <person name="Kovar C."/>
            <person name="Lara F."/>
            <person name="Lee S."/>
            <person name="Mata R."/>
            <person name="Mathew T."/>
            <person name="Moen C."/>
            <person name="Morales K."/>
            <person name="Munidasa M."/>
            <person name="Nazareth L."/>
            <person name="Ngo R."/>
            <person name="Nguyen L."/>
            <person name="Okwuonu G."/>
            <person name="Ongeri F."/>
            <person name="Patil S."/>
            <person name="Petrosino J."/>
            <person name="Pham C."/>
            <person name="Pham P."/>
            <person name="Pu L.-L."/>
            <person name="Puazo M."/>
            <person name="Raj R."/>
            <person name="Reid J."/>
            <person name="Rouhana J."/>
            <person name="Saada N."/>
            <person name="Shang Y."/>
            <person name="Simmons D."/>
            <person name="Thornton R."/>
            <person name="Warren J."/>
            <person name="Weissenberger G."/>
            <person name="Zhang J."/>
            <person name="Zhang L."/>
            <person name="Zhou C."/>
            <person name="Zhu D."/>
            <person name="Muzny D."/>
            <person name="Worley K."/>
            <person name="Gibbs R."/>
        </authorList>
    </citation>
    <scope>NUCLEOTIDE SEQUENCE [LARGE SCALE GENOMIC DNA]</scope>
    <source>
        <strain evidence="3 4">ATCC 49030</strain>
    </source>
</reference>
<dbReference type="OrthoDB" id="9803968at2"/>
<organism evidence="3 4">
    <name type="scientific">Brevibacterium mcbrellneri ATCC 49030</name>
    <dbReference type="NCBI Taxonomy" id="585530"/>
    <lineage>
        <taxon>Bacteria</taxon>
        <taxon>Bacillati</taxon>
        <taxon>Actinomycetota</taxon>
        <taxon>Actinomycetes</taxon>
        <taxon>Micrococcales</taxon>
        <taxon>Brevibacteriaceae</taxon>
        <taxon>Brevibacterium</taxon>
    </lineage>
</organism>
<dbReference type="STRING" id="585530.HMPREF0183_0247"/>
<evidence type="ECO:0000259" key="2">
    <source>
        <dbReference type="Pfam" id="PF13193"/>
    </source>
</evidence>
<protein>
    <submittedName>
        <fullName evidence="3">Long-chain-fatty-acid--CoA ligase</fullName>
        <ecNumber evidence="3">6.2.1.3</ecNumber>
    </submittedName>
</protein>
<evidence type="ECO:0000313" key="4">
    <source>
        <dbReference type="Proteomes" id="UP000005714"/>
    </source>
</evidence>
<proteinExistence type="predicted"/>
<dbReference type="InterPro" id="IPR045851">
    <property type="entry name" value="AMP-bd_C_sf"/>
</dbReference>
<dbReference type="Gene3D" id="3.30.300.30">
    <property type="match status" value="1"/>
</dbReference>
<dbReference type="Gene3D" id="3.40.50.12780">
    <property type="entry name" value="N-terminal domain of ligase-like"/>
    <property type="match status" value="1"/>
</dbReference>
<dbReference type="PANTHER" id="PTHR43767:SF1">
    <property type="entry name" value="NONRIBOSOMAL PEPTIDE SYNTHASE PES1 (EUROFUNG)-RELATED"/>
    <property type="match status" value="1"/>
</dbReference>
<dbReference type="SUPFAM" id="SSF56801">
    <property type="entry name" value="Acetyl-CoA synthetase-like"/>
    <property type="match status" value="1"/>
</dbReference>
<dbReference type="GO" id="GO:0004467">
    <property type="term" value="F:long-chain fatty acid-CoA ligase activity"/>
    <property type="evidence" value="ECO:0007669"/>
    <property type="project" value="UniProtKB-EC"/>
</dbReference>
<sequence length="560" mass="62137">MSYAPLWESAARELEELRNRPAETQSQIDSVDGTVATWVAHWALTRPETTAVHFYGRDITYSELDNLADRAAEWLRLHGVNTGDRVAMYMGNCPQYLILFVAIMRLGAVLVPVNPMFRASDFTYEINDSSPKVVVAQEELREVVEASRADLDSVPHVAYTRLSDTLTATPQPRAPFEREEVSADWQEITSTAPLAQRPEVDPASLAALNYTGGTTGLPKGCEHTHEHMVYTALSTLAVRGMRPGDKPEVYLCFLPIFWIAGENAGILNPLVDGSTVVLLTRYHPDAVLELLEDQKVTFMVAPADVYYELLAKDVASRSLVLDQVLAVSFVRKLTVDLREQWMKATGSLLCEASYGMTETHTMDTSTFGLHENNQDLQAEPIYTGYPVPGTQIVVVDHDLKPVKLGEIGQILVHSPSVLTRYFNRPEATEDSLIEGWLLTGDTGRFDDHGGLTYLARTKEMIKVNGMSVFPAELESFFKQHPEVGSVAVAPREDNKRGQVPVAFIVRAEGSQITADELTEWAHTNIAEYKIPEITFVEAMPMTATGKIRKVDLVAALNQED</sequence>
<dbReference type="InterPro" id="IPR050237">
    <property type="entry name" value="ATP-dep_AMP-bd_enzyme"/>
</dbReference>
<dbReference type="Proteomes" id="UP000005714">
    <property type="component" value="Unassembled WGS sequence"/>
</dbReference>
<dbReference type="PANTHER" id="PTHR43767">
    <property type="entry name" value="LONG-CHAIN-FATTY-ACID--COA LIGASE"/>
    <property type="match status" value="1"/>
</dbReference>